<keyword evidence="1" id="KW-0812">Transmembrane</keyword>
<accession>A0A833R125</accession>
<dbReference type="Proteomes" id="UP000623129">
    <property type="component" value="Unassembled WGS sequence"/>
</dbReference>
<evidence type="ECO:0000313" key="2">
    <source>
        <dbReference type="EMBL" id="KAF3330797.1"/>
    </source>
</evidence>
<feature type="transmembrane region" description="Helical" evidence="1">
    <location>
        <begin position="94"/>
        <end position="121"/>
    </location>
</feature>
<dbReference type="AlphaFoldDB" id="A0A833R125"/>
<proteinExistence type="predicted"/>
<reference evidence="2" key="1">
    <citation type="submission" date="2020-01" db="EMBL/GenBank/DDBJ databases">
        <title>Genome sequence of Kobresia littledalei, the first chromosome-level genome in the family Cyperaceae.</title>
        <authorList>
            <person name="Qu G."/>
        </authorList>
    </citation>
    <scope>NUCLEOTIDE SEQUENCE</scope>
    <source>
        <strain evidence="2">C.B.Clarke</strain>
        <tissue evidence="2">Leaf</tissue>
    </source>
</reference>
<organism evidence="2 3">
    <name type="scientific">Carex littledalei</name>
    <dbReference type="NCBI Taxonomy" id="544730"/>
    <lineage>
        <taxon>Eukaryota</taxon>
        <taxon>Viridiplantae</taxon>
        <taxon>Streptophyta</taxon>
        <taxon>Embryophyta</taxon>
        <taxon>Tracheophyta</taxon>
        <taxon>Spermatophyta</taxon>
        <taxon>Magnoliopsida</taxon>
        <taxon>Liliopsida</taxon>
        <taxon>Poales</taxon>
        <taxon>Cyperaceae</taxon>
        <taxon>Cyperoideae</taxon>
        <taxon>Cariceae</taxon>
        <taxon>Carex</taxon>
        <taxon>Carex subgen. Euthyceras</taxon>
    </lineage>
</organism>
<sequence>MATATQGEITLGIALTRDMRWCTCWRLAIGEDGGTTNFLRFDLFLHDFHRFFLPRLNFFALRAILRSPEGMRGIVDINLKFEEILNVIGLGLDFGMLISSCSSPIGLVFSAIGLVFSAIGLTKANKIYNSLEGYKKKLAHAEAVFAESKAAGKPEGARPTMRTGFLGLVGLWDQRLH</sequence>
<keyword evidence="1" id="KW-1133">Transmembrane helix</keyword>
<keyword evidence="1" id="KW-0472">Membrane</keyword>
<comment type="caution">
    <text evidence="2">The sequence shown here is derived from an EMBL/GenBank/DDBJ whole genome shotgun (WGS) entry which is preliminary data.</text>
</comment>
<dbReference type="EMBL" id="SWLB01000013">
    <property type="protein sequence ID" value="KAF3330797.1"/>
    <property type="molecule type" value="Genomic_DNA"/>
</dbReference>
<keyword evidence="3" id="KW-1185">Reference proteome</keyword>
<name>A0A833R125_9POAL</name>
<dbReference type="OrthoDB" id="1689567at2759"/>
<protein>
    <submittedName>
        <fullName evidence="2">CSC1-like protein ERD4</fullName>
    </submittedName>
</protein>
<gene>
    <name evidence="2" type="ORF">FCM35_KLT04151</name>
</gene>
<evidence type="ECO:0000256" key="1">
    <source>
        <dbReference type="SAM" id="Phobius"/>
    </source>
</evidence>
<evidence type="ECO:0000313" key="3">
    <source>
        <dbReference type="Proteomes" id="UP000623129"/>
    </source>
</evidence>